<comment type="caution">
    <text evidence="1">The sequence shown here is derived from an EMBL/GenBank/DDBJ whole genome shotgun (WGS) entry which is preliminary data.</text>
</comment>
<dbReference type="EMBL" id="VPFL01000001">
    <property type="protein sequence ID" value="TXF13632.1"/>
    <property type="molecule type" value="Genomic_DNA"/>
</dbReference>
<dbReference type="Gene3D" id="3.40.50.300">
    <property type="entry name" value="P-loop containing nucleotide triphosphate hydrolases"/>
    <property type="match status" value="1"/>
</dbReference>
<keyword evidence="1" id="KW-0808">Transferase</keyword>
<keyword evidence="2" id="KW-1185">Reference proteome</keyword>
<dbReference type="InParanoid" id="A0A5C7EPX2"/>
<organism evidence="1 2">
    <name type="scientific">Pelomicrobium methylotrophicum</name>
    <dbReference type="NCBI Taxonomy" id="2602750"/>
    <lineage>
        <taxon>Bacteria</taxon>
        <taxon>Pseudomonadati</taxon>
        <taxon>Pseudomonadota</taxon>
        <taxon>Hydrogenophilia</taxon>
        <taxon>Hydrogenophilia incertae sedis</taxon>
        <taxon>Pelomicrobium</taxon>
    </lineage>
</organism>
<dbReference type="GO" id="GO:0009360">
    <property type="term" value="C:DNA polymerase III complex"/>
    <property type="evidence" value="ECO:0007669"/>
    <property type="project" value="TreeGrafter"/>
</dbReference>
<evidence type="ECO:0000313" key="1">
    <source>
        <dbReference type="EMBL" id="TXF13632.1"/>
    </source>
</evidence>
<dbReference type="GO" id="GO:0003887">
    <property type="term" value="F:DNA-directed DNA polymerase activity"/>
    <property type="evidence" value="ECO:0007669"/>
    <property type="project" value="UniProtKB-EC"/>
</dbReference>
<dbReference type="RefSeq" id="WP_147798219.1">
    <property type="nucleotide sequence ID" value="NZ_VPFL01000001.1"/>
</dbReference>
<dbReference type="OrthoDB" id="9811073at2"/>
<protein>
    <submittedName>
        <fullName evidence="1">DNA polymerase III subunit delta</fullName>
        <ecNumber evidence="1">2.7.7.7</ecNumber>
    </submittedName>
</protein>
<gene>
    <name evidence="1" type="primary">holB</name>
    <name evidence="1" type="ORF">FR698_00505</name>
</gene>
<dbReference type="PANTHER" id="PTHR11669:SF8">
    <property type="entry name" value="DNA POLYMERASE III SUBUNIT DELTA"/>
    <property type="match status" value="1"/>
</dbReference>
<sequence>MIFHWHESFWRDLLGRLQARLPHALLFKGREGIGKLQLARALARYLLCENRAAEKACGACAGCRWFDLGVHPDYRILEPQAEAAEAAPEGRRTAAPRRAKRHITVEQIRDLEGFLEISAHRQGRKIVLIHPAEALNPSAAGALLKTLEEPPPGALFLLVSHHPRQLPATVLSRCVQVPVPVPAEAEFAAWLGEQGLADPELWLAEAGGAPLRAVLALNGDYRKQRAEVIRVLSAPPAIRPALDAERLEQVDLPQLVEWLYKWVYDLMAWVFMGTVRYNRDAAAEIRCLAPKADPVRAGEMAAALCAAHRSARHPLNARSFIEDLLLAYRGLFD</sequence>
<keyword evidence="1" id="KW-0548">Nucleotidyltransferase</keyword>
<dbReference type="Proteomes" id="UP000321201">
    <property type="component" value="Unassembled WGS sequence"/>
</dbReference>
<dbReference type="AlphaFoldDB" id="A0A5C7EPX2"/>
<dbReference type="InterPro" id="IPR027417">
    <property type="entry name" value="P-loop_NTPase"/>
</dbReference>
<evidence type="ECO:0000313" key="2">
    <source>
        <dbReference type="Proteomes" id="UP000321201"/>
    </source>
</evidence>
<dbReference type="GO" id="GO:0008408">
    <property type="term" value="F:3'-5' exonuclease activity"/>
    <property type="evidence" value="ECO:0007669"/>
    <property type="project" value="InterPro"/>
</dbReference>
<accession>A0A5C7EPX2</accession>
<dbReference type="GO" id="GO:0006261">
    <property type="term" value="P:DNA-templated DNA replication"/>
    <property type="evidence" value="ECO:0007669"/>
    <property type="project" value="TreeGrafter"/>
</dbReference>
<dbReference type="SUPFAM" id="SSF52540">
    <property type="entry name" value="P-loop containing nucleoside triphosphate hydrolases"/>
    <property type="match status" value="1"/>
</dbReference>
<dbReference type="InterPro" id="IPR004622">
    <property type="entry name" value="DNA_pol_HolB"/>
</dbReference>
<dbReference type="FunCoup" id="A0A5C7EPX2">
    <property type="interactions" value="185"/>
</dbReference>
<proteinExistence type="predicted"/>
<dbReference type="InterPro" id="IPR050238">
    <property type="entry name" value="DNA_Rep/Repair_Clamp_Loader"/>
</dbReference>
<reference evidence="1 2" key="1">
    <citation type="submission" date="2019-08" db="EMBL/GenBank/DDBJ databases">
        <title>Pelomicrobium methylotrophicum gen. nov., sp. nov. a moderately thermophilic, facultatively anaerobic, lithoautotrophic and methylotrophic bacterium isolated from a terrestrial mud volcano.</title>
        <authorList>
            <person name="Slobodkina G.B."/>
            <person name="Merkel A.Y."/>
            <person name="Slobodkin A.I."/>
        </authorList>
    </citation>
    <scope>NUCLEOTIDE SEQUENCE [LARGE SCALE GENOMIC DNA]</scope>
    <source>
        <strain evidence="1 2">SM250</strain>
    </source>
</reference>
<dbReference type="Pfam" id="PF13177">
    <property type="entry name" value="DNA_pol3_delta2"/>
    <property type="match status" value="1"/>
</dbReference>
<name>A0A5C7EPX2_9PROT</name>
<dbReference type="NCBIfam" id="TIGR00678">
    <property type="entry name" value="holB"/>
    <property type="match status" value="1"/>
</dbReference>
<dbReference type="EC" id="2.7.7.7" evidence="1"/>
<dbReference type="PANTHER" id="PTHR11669">
    <property type="entry name" value="REPLICATION FACTOR C / DNA POLYMERASE III GAMMA-TAU SUBUNIT"/>
    <property type="match status" value="1"/>
</dbReference>